<evidence type="ECO:0000313" key="8">
    <source>
        <dbReference type="Proteomes" id="UP000034881"/>
    </source>
</evidence>
<comment type="caution">
    <text evidence="7">The sequence shown here is derived from an EMBL/GenBank/DDBJ whole genome shotgun (WGS) entry which is preliminary data.</text>
</comment>
<evidence type="ECO:0000313" key="7">
    <source>
        <dbReference type="EMBL" id="KKR42248.1"/>
    </source>
</evidence>
<evidence type="ECO:0000256" key="3">
    <source>
        <dbReference type="ARBA" id="ARBA00010387"/>
    </source>
</evidence>
<reference evidence="7 8" key="1">
    <citation type="journal article" date="2015" name="Nature">
        <title>rRNA introns, odd ribosomes, and small enigmatic genomes across a large radiation of phyla.</title>
        <authorList>
            <person name="Brown C.T."/>
            <person name="Hug L.A."/>
            <person name="Thomas B.C."/>
            <person name="Sharon I."/>
            <person name="Castelle C.J."/>
            <person name="Singh A."/>
            <person name="Wilkins M.J."/>
            <person name="Williams K.H."/>
            <person name="Banfield J.F."/>
        </authorList>
    </citation>
    <scope>NUCLEOTIDE SEQUENCE [LARGE SCALE GENOMIC DNA]</scope>
</reference>
<comment type="pathway">
    <text evidence="2">Carbohydrate degradation; glycolysis; D-glyceraldehyde 3-phosphate and glycerone phosphate from D-glucose: step 4/4.</text>
</comment>
<dbReference type="PROSITE" id="PS00158">
    <property type="entry name" value="ALDOLASE_CLASS_I"/>
    <property type="match status" value="1"/>
</dbReference>
<keyword evidence="4 6" id="KW-0324">Glycolysis</keyword>
<sequence length="333" mass="36635">MDIILLKQTAQTLVAPGKGILAADESSKTIQKRFDKINLQSVPETNLAYRKMLFTTPGIEEFLSGVILYDETIRQSIDGVTIPKYLEDRGILPGIKVDQGTEDLPNSPGEKITKGMEGLEERLKEYKELGAKFAKWRAVITIGENIPTDICIEANAESLAQYAALCQEQDIVPIVEPEVLMDGEHDLEKCREVTTKTLKIVFEKLEAHRVALEGMLLKPNMVISGKDFAVKANPQEIAKATVETFLEAVPKEVPGIVFLSGGQTPDEATVNLAAINKISPPAGGWQLSFSYGRALQDEALKVWAGKEENVLEAQKVFLERLRKVSSARSAKSV</sequence>
<dbReference type="InterPro" id="IPR013785">
    <property type="entry name" value="Aldolase_TIM"/>
</dbReference>
<dbReference type="InterPro" id="IPR029768">
    <property type="entry name" value="Aldolase_I_AS"/>
</dbReference>
<dbReference type="Pfam" id="PF00274">
    <property type="entry name" value="Glycolytic"/>
    <property type="match status" value="1"/>
</dbReference>
<dbReference type="EMBL" id="LBYB01000003">
    <property type="protein sequence ID" value="KKR42248.1"/>
    <property type="molecule type" value="Genomic_DNA"/>
</dbReference>
<protein>
    <recommendedName>
        <fullName evidence="6">Fructose-bisphosphate aldolase</fullName>
        <ecNumber evidence="6">4.1.2.13</ecNumber>
    </recommendedName>
</protein>
<evidence type="ECO:0000256" key="6">
    <source>
        <dbReference type="RuleBase" id="RU003994"/>
    </source>
</evidence>
<dbReference type="EC" id="4.1.2.13" evidence="6"/>
<dbReference type="FunFam" id="3.20.20.70:FF:000140">
    <property type="entry name" value="Fructose-bisphosphate aldolase"/>
    <property type="match status" value="1"/>
</dbReference>
<gene>
    <name evidence="7" type="ORF">UT77_C0003G0043</name>
</gene>
<dbReference type="PANTHER" id="PTHR11627">
    <property type="entry name" value="FRUCTOSE-BISPHOSPHATE ALDOLASE"/>
    <property type="match status" value="1"/>
</dbReference>
<dbReference type="NCBIfam" id="NF033379">
    <property type="entry name" value="FrucBisAld_I"/>
    <property type="match status" value="1"/>
</dbReference>
<dbReference type="Proteomes" id="UP000034881">
    <property type="component" value="Unassembled WGS sequence"/>
</dbReference>
<evidence type="ECO:0000256" key="1">
    <source>
        <dbReference type="ARBA" id="ARBA00000441"/>
    </source>
</evidence>
<evidence type="ECO:0000256" key="5">
    <source>
        <dbReference type="ARBA" id="ARBA00023239"/>
    </source>
</evidence>
<dbReference type="GO" id="GO:0004332">
    <property type="term" value="F:fructose-bisphosphate aldolase activity"/>
    <property type="evidence" value="ECO:0007669"/>
    <property type="project" value="UniProtKB-EC"/>
</dbReference>
<comment type="catalytic activity">
    <reaction evidence="1 6">
        <text>beta-D-fructose 1,6-bisphosphate = D-glyceraldehyde 3-phosphate + dihydroxyacetone phosphate</text>
        <dbReference type="Rhea" id="RHEA:14729"/>
        <dbReference type="ChEBI" id="CHEBI:32966"/>
        <dbReference type="ChEBI" id="CHEBI:57642"/>
        <dbReference type="ChEBI" id="CHEBI:59776"/>
        <dbReference type="EC" id="4.1.2.13"/>
    </reaction>
</comment>
<dbReference type="SUPFAM" id="SSF51569">
    <property type="entry name" value="Aldolase"/>
    <property type="match status" value="1"/>
</dbReference>
<dbReference type="Gene3D" id="3.20.20.70">
    <property type="entry name" value="Aldolase class I"/>
    <property type="match status" value="1"/>
</dbReference>
<dbReference type="PATRIC" id="fig|1618431.3.peg.500"/>
<evidence type="ECO:0000256" key="4">
    <source>
        <dbReference type="ARBA" id="ARBA00023152"/>
    </source>
</evidence>
<organism evidence="7 8">
    <name type="scientific">Candidatus Daviesbacteria bacterium GW2011_GWC2_40_12</name>
    <dbReference type="NCBI Taxonomy" id="1618431"/>
    <lineage>
        <taxon>Bacteria</taxon>
        <taxon>Candidatus Daviesiibacteriota</taxon>
    </lineage>
</organism>
<evidence type="ECO:0000256" key="2">
    <source>
        <dbReference type="ARBA" id="ARBA00004714"/>
    </source>
</evidence>
<dbReference type="AlphaFoldDB" id="A0A0G0QQ61"/>
<accession>A0A0G0QQ61</accession>
<name>A0A0G0QQ61_9BACT</name>
<comment type="similarity">
    <text evidence="3 6">Belongs to the class I fructose-bisphosphate aldolase family.</text>
</comment>
<dbReference type="InterPro" id="IPR000741">
    <property type="entry name" value="FBA_I"/>
</dbReference>
<keyword evidence="5 6" id="KW-0456">Lyase</keyword>
<proteinExistence type="inferred from homology"/>
<dbReference type="UniPathway" id="UPA00109">
    <property type="reaction ID" value="UER00183"/>
</dbReference>
<dbReference type="GO" id="GO:0006096">
    <property type="term" value="P:glycolytic process"/>
    <property type="evidence" value="ECO:0007669"/>
    <property type="project" value="UniProtKB-UniPathway"/>
</dbReference>